<evidence type="ECO:0000256" key="4">
    <source>
        <dbReference type="SAM" id="MobiDB-lite"/>
    </source>
</evidence>
<proteinExistence type="predicted"/>
<sequence>MKKYLNRPSWLGLRWLVGLLAFCFSAAAAAANPPDWWIDIANDRASNVQAELARGADPNELSPKGNPALMQAIRDGAWKVYDVLLADRRTILNAINTHKETALMYLAVIGDTQRAQDLIRRGALVNRLGWTPLQYAASKGHLDTVKMLISQGAMVNAPAPDGTTALMMAAFSGSEEVVQYLLDQGADVTTQNLQQLDAADWARSNNKTSLADKLDQLTKRVLAQRAQRRGTAQGAAAGGPVVTHEDASHQGGAWLNGQTPDGSASEGRQNQGAEAPPTRSTQDREPARTDSSTSKYFDLDRFNTAPSN</sequence>
<evidence type="ECO:0000256" key="5">
    <source>
        <dbReference type="SAM" id="SignalP"/>
    </source>
</evidence>
<dbReference type="AlphaFoldDB" id="A0A853FDX7"/>
<feature type="region of interest" description="Disordered" evidence="4">
    <location>
        <begin position="225"/>
        <end position="308"/>
    </location>
</feature>
<evidence type="ECO:0000256" key="1">
    <source>
        <dbReference type="ARBA" id="ARBA00022737"/>
    </source>
</evidence>
<comment type="caution">
    <text evidence="6">The sequence shown here is derived from an EMBL/GenBank/DDBJ whole genome shotgun (WGS) entry which is preliminary data.</text>
</comment>
<feature type="repeat" description="ANK" evidence="3">
    <location>
        <begin position="161"/>
        <end position="193"/>
    </location>
</feature>
<accession>A0A853FDX7</accession>
<organism evidence="6 7">
    <name type="scientific">Allopusillimonas soli</name>
    <dbReference type="NCBI Taxonomy" id="659016"/>
    <lineage>
        <taxon>Bacteria</taxon>
        <taxon>Pseudomonadati</taxon>
        <taxon>Pseudomonadota</taxon>
        <taxon>Betaproteobacteria</taxon>
        <taxon>Burkholderiales</taxon>
        <taxon>Alcaligenaceae</taxon>
        <taxon>Allopusillimonas</taxon>
    </lineage>
</organism>
<dbReference type="InterPro" id="IPR036770">
    <property type="entry name" value="Ankyrin_rpt-contain_sf"/>
</dbReference>
<feature type="signal peptide" evidence="5">
    <location>
        <begin position="1"/>
        <end position="30"/>
    </location>
</feature>
<evidence type="ECO:0000256" key="3">
    <source>
        <dbReference type="PROSITE-ProRule" id="PRU00023"/>
    </source>
</evidence>
<name>A0A853FDX7_9BURK</name>
<dbReference type="Pfam" id="PF12796">
    <property type="entry name" value="Ank_2"/>
    <property type="match status" value="1"/>
</dbReference>
<dbReference type="Gene3D" id="1.25.40.20">
    <property type="entry name" value="Ankyrin repeat-containing domain"/>
    <property type="match status" value="1"/>
</dbReference>
<keyword evidence="2 3" id="KW-0040">ANK repeat</keyword>
<evidence type="ECO:0000313" key="6">
    <source>
        <dbReference type="EMBL" id="NYT36711.1"/>
    </source>
</evidence>
<dbReference type="PROSITE" id="PS50088">
    <property type="entry name" value="ANK_REPEAT"/>
    <property type="match status" value="2"/>
</dbReference>
<feature type="compositionally biased region" description="Polar residues" evidence="4">
    <location>
        <begin position="256"/>
        <end position="272"/>
    </location>
</feature>
<dbReference type="RefSeq" id="WP_129968657.1">
    <property type="nucleotide sequence ID" value="NZ_JACCEW010000002.1"/>
</dbReference>
<dbReference type="SUPFAM" id="SSF48403">
    <property type="entry name" value="Ankyrin repeat"/>
    <property type="match status" value="1"/>
</dbReference>
<dbReference type="OrthoDB" id="198309at2"/>
<gene>
    <name evidence="6" type="ORF">H0A68_07480</name>
</gene>
<feature type="repeat" description="ANK" evidence="3">
    <location>
        <begin position="128"/>
        <end position="160"/>
    </location>
</feature>
<keyword evidence="5" id="KW-0732">Signal</keyword>
<dbReference type="PRINTS" id="PR01415">
    <property type="entry name" value="ANKYRIN"/>
</dbReference>
<evidence type="ECO:0000313" key="7">
    <source>
        <dbReference type="Proteomes" id="UP000580517"/>
    </source>
</evidence>
<dbReference type="PANTHER" id="PTHR24171">
    <property type="entry name" value="ANKYRIN REPEAT DOMAIN-CONTAINING PROTEIN 39-RELATED"/>
    <property type="match status" value="1"/>
</dbReference>
<dbReference type="Proteomes" id="UP000580517">
    <property type="component" value="Unassembled WGS sequence"/>
</dbReference>
<protein>
    <submittedName>
        <fullName evidence="6">Ankyrin repeat domain-containing protein</fullName>
    </submittedName>
</protein>
<feature type="compositionally biased region" description="Low complexity" evidence="4">
    <location>
        <begin position="225"/>
        <end position="239"/>
    </location>
</feature>
<evidence type="ECO:0000256" key="2">
    <source>
        <dbReference type="ARBA" id="ARBA00023043"/>
    </source>
</evidence>
<keyword evidence="7" id="KW-1185">Reference proteome</keyword>
<keyword evidence="1" id="KW-0677">Repeat</keyword>
<dbReference type="PROSITE" id="PS50297">
    <property type="entry name" value="ANK_REP_REGION"/>
    <property type="match status" value="2"/>
</dbReference>
<dbReference type="InterPro" id="IPR002110">
    <property type="entry name" value="Ankyrin_rpt"/>
</dbReference>
<feature type="chain" id="PRO_5032324886" evidence="5">
    <location>
        <begin position="31"/>
        <end position="308"/>
    </location>
</feature>
<dbReference type="EMBL" id="JACCEW010000002">
    <property type="protein sequence ID" value="NYT36711.1"/>
    <property type="molecule type" value="Genomic_DNA"/>
</dbReference>
<dbReference type="SMART" id="SM00248">
    <property type="entry name" value="ANK"/>
    <property type="match status" value="4"/>
</dbReference>
<reference evidence="6 7" key="1">
    <citation type="submission" date="2020-07" db="EMBL/GenBank/DDBJ databases">
        <title>Taxonomic revisions and descriptions of new bacterial species based on genomic comparisons in the high-G+C-content subgroup of the family Alcaligenaceae.</title>
        <authorList>
            <person name="Szabo A."/>
            <person name="Felfoldi T."/>
        </authorList>
    </citation>
    <scope>NUCLEOTIDE SEQUENCE [LARGE SCALE GENOMIC DNA]</scope>
    <source>
        <strain evidence="6 7">DSM 25264</strain>
    </source>
</reference>